<dbReference type="GO" id="GO:0042720">
    <property type="term" value="C:mitochondrial inner membrane peptidase complex"/>
    <property type="evidence" value="ECO:0007669"/>
    <property type="project" value="InterPro"/>
</dbReference>
<name>A0A871R284_DEKBR</name>
<dbReference type="InterPro" id="IPR024645">
    <property type="entry name" value="Mitochondr_Som1"/>
</dbReference>
<dbReference type="Proteomes" id="UP000663131">
    <property type="component" value="Chromosome 2"/>
</dbReference>
<dbReference type="GeneID" id="64577200"/>
<dbReference type="KEGG" id="bbrx:BRETT_005277"/>
<sequence>MAPALPVYSREEIKEMYPELFPARIVKEPDGKFELDSKSCKLYTLVQNQCTFDGNQCICVPFRRLFARCLDRNYNSRREMIGYKLMPVHQRQAIERVSGRKAGGPVYRNVEITEFEDNDYTKYLREKKDDKWMSSELLEDFLRTDKIFQKKVHEYYEKMDKGKDD</sequence>
<protein>
    <submittedName>
        <fullName evidence="1">Uncharacterized protein</fullName>
    </submittedName>
</protein>
<reference evidence="1" key="2">
    <citation type="journal article" name="BMC Genomics">
        <title>New genome assemblies reveal patterns of domestication and adaptation across Brettanomyces (Dekkera) species.</title>
        <authorList>
            <person name="Roach M.J."/>
            <person name="Borneman A.R."/>
        </authorList>
    </citation>
    <scope>NUCLEOTIDE SEQUENCE</scope>
    <source>
        <strain evidence="1">UCD 2041</strain>
    </source>
</reference>
<dbReference type="Pfam" id="PF11093">
    <property type="entry name" value="Mitochondr_Som1"/>
    <property type="match status" value="1"/>
</dbReference>
<dbReference type="OMA" id="RCKDTEY"/>
<accession>A0A871R284</accession>
<dbReference type="AlphaFoldDB" id="A0A871R284"/>
<organism evidence="1 2">
    <name type="scientific">Dekkera bruxellensis</name>
    <name type="common">Brettanomyces custersii</name>
    <dbReference type="NCBI Taxonomy" id="5007"/>
    <lineage>
        <taxon>Eukaryota</taxon>
        <taxon>Fungi</taxon>
        <taxon>Dikarya</taxon>
        <taxon>Ascomycota</taxon>
        <taxon>Saccharomycotina</taxon>
        <taxon>Pichiomycetes</taxon>
        <taxon>Pichiales</taxon>
        <taxon>Pichiaceae</taxon>
        <taxon>Brettanomyces</taxon>
    </lineage>
</organism>
<proteinExistence type="predicted"/>
<dbReference type="EMBL" id="CP063130">
    <property type="protein sequence ID" value="QOU18215.1"/>
    <property type="molecule type" value="Genomic_DNA"/>
</dbReference>
<dbReference type="OrthoDB" id="3983163at2759"/>
<gene>
    <name evidence="1" type="ORF">BRETT_005277</name>
</gene>
<evidence type="ECO:0000313" key="2">
    <source>
        <dbReference type="Proteomes" id="UP000663131"/>
    </source>
</evidence>
<reference evidence="1" key="1">
    <citation type="submission" date="2020-10" db="EMBL/GenBank/DDBJ databases">
        <authorList>
            <person name="Palmer J.M."/>
        </authorList>
    </citation>
    <scope>NUCLEOTIDE SEQUENCE</scope>
    <source>
        <strain evidence="1">UCD 2041</strain>
    </source>
</reference>
<dbReference type="RefSeq" id="XP_041134709.1">
    <property type="nucleotide sequence ID" value="XM_041283757.1"/>
</dbReference>
<evidence type="ECO:0000313" key="1">
    <source>
        <dbReference type="EMBL" id="QOU18215.1"/>
    </source>
</evidence>